<dbReference type="Proteomes" id="UP001419268">
    <property type="component" value="Unassembled WGS sequence"/>
</dbReference>
<dbReference type="EMBL" id="JBBNAG010000005">
    <property type="protein sequence ID" value="KAK9132670.1"/>
    <property type="molecule type" value="Genomic_DNA"/>
</dbReference>
<protein>
    <submittedName>
        <fullName evidence="1">Uncharacterized protein</fullName>
    </submittedName>
</protein>
<proteinExistence type="predicted"/>
<gene>
    <name evidence="1" type="ORF">Scep_012198</name>
</gene>
<name>A0AAP0P9A5_9MAGN</name>
<reference evidence="1 2" key="1">
    <citation type="submission" date="2024-01" db="EMBL/GenBank/DDBJ databases">
        <title>Genome assemblies of Stephania.</title>
        <authorList>
            <person name="Yang L."/>
        </authorList>
    </citation>
    <scope>NUCLEOTIDE SEQUENCE [LARGE SCALE GENOMIC DNA]</scope>
    <source>
        <strain evidence="1">JXDWG</strain>
        <tissue evidence="1">Leaf</tissue>
    </source>
</reference>
<organism evidence="1 2">
    <name type="scientific">Stephania cephalantha</name>
    <dbReference type="NCBI Taxonomy" id="152367"/>
    <lineage>
        <taxon>Eukaryota</taxon>
        <taxon>Viridiplantae</taxon>
        <taxon>Streptophyta</taxon>
        <taxon>Embryophyta</taxon>
        <taxon>Tracheophyta</taxon>
        <taxon>Spermatophyta</taxon>
        <taxon>Magnoliopsida</taxon>
        <taxon>Ranunculales</taxon>
        <taxon>Menispermaceae</taxon>
        <taxon>Menispermoideae</taxon>
        <taxon>Cissampelideae</taxon>
        <taxon>Stephania</taxon>
    </lineage>
</organism>
<evidence type="ECO:0000313" key="2">
    <source>
        <dbReference type="Proteomes" id="UP001419268"/>
    </source>
</evidence>
<dbReference type="AlphaFoldDB" id="A0AAP0P9A5"/>
<accession>A0AAP0P9A5</accession>
<keyword evidence="2" id="KW-1185">Reference proteome</keyword>
<evidence type="ECO:0000313" key="1">
    <source>
        <dbReference type="EMBL" id="KAK9132670.1"/>
    </source>
</evidence>
<sequence length="162" mass="17084">MTLSGNLHHTLAAITSLSFPPPSPPSHSRRRHLPLASAVTSLSPAAVTSLSLPQSPPLTPAAVTSLSLPVVTSLSLPQSPPSHFHRRHLPLTPSLPPLLSPLTAAAESIAIVVDFHRANVHRRSRTAASPLPHIKIATKPTKPRKPRLGLVAVLVVRGLVVV</sequence>
<comment type="caution">
    <text evidence="1">The sequence shown here is derived from an EMBL/GenBank/DDBJ whole genome shotgun (WGS) entry which is preliminary data.</text>
</comment>